<evidence type="ECO:0000313" key="5">
    <source>
        <dbReference type="Proteomes" id="UP000471465"/>
    </source>
</evidence>
<name>A0A6N7C2P8_9GAMM</name>
<dbReference type="EMBL" id="VZIZ01000007">
    <property type="protein sequence ID" value="KAF0569612.1"/>
    <property type="molecule type" value="Genomic_DNA"/>
</dbReference>
<feature type="domain" description="Methyltransferase" evidence="3">
    <location>
        <begin position="48"/>
        <end position="141"/>
    </location>
</feature>
<dbReference type="Proteomes" id="UP000471465">
    <property type="component" value="Unassembled WGS sequence"/>
</dbReference>
<proteinExistence type="predicted"/>
<evidence type="ECO:0000256" key="1">
    <source>
        <dbReference type="ARBA" id="ARBA00022603"/>
    </source>
</evidence>
<protein>
    <submittedName>
        <fullName evidence="4">Tellurite resistance protein-related protein</fullName>
    </submittedName>
</protein>
<dbReference type="PANTHER" id="PTHR43861">
    <property type="entry name" value="TRANS-ACONITATE 2-METHYLTRANSFERASE-RELATED"/>
    <property type="match status" value="1"/>
</dbReference>
<organism evidence="4 5">
    <name type="scientific">Psychrobacter nivimaris</name>
    <dbReference type="NCBI Taxonomy" id="281738"/>
    <lineage>
        <taxon>Bacteria</taxon>
        <taxon>Pseudomonadati</taxon>
        <taxon>Pseudomonadota</taxon>
        <taxon>Gammaproteobacteria</taxon>
        <taxon>Moraxellales</taxon>
        <taxon>Moraxellaceae</taxon>
        <taxon>Psychrobacter</taxon>
    </lineage>
</organism>
<dbReference type="Gene3D" id="3.40.50.150">
    <property type="entry name" value="Vaccinia Virus protein VP39"/>
    <property type="match status" value="1"/>
</dbReference>
<dbReference type="AlphaFoldDB" id="A0A6N7C2P8"/>
<dbReference type="InterPro" id="IPR029063">
    <property type="entry name" value="SAM-dependent_MTases_sf"/>
</dbReference>
<dbReference type="CDD" id="cd02440">
    <property type="entry name" value="AdoMet_MTases"/>
    <property type="match status" value="1"/>
</dbReference>
<dbReference type="RefSeq" id="WP_160021276.1">
    <property type="nucleotide sequence ID" value="NZ_VZIZ01000007.1"/>
</dbReference>
<accession>A0A6N7C2P8</accession>
<dbReference type="GO" id="GO:0032259">
    <property type="term" value="P:methylation"/>
    <property type="evidence" value="ECO:0007669"/>
    <property type="project" value="UniProtKB-KW"/>
</dbReference>
<comment type="caution">
    <text evidence="4">The sequence shown here is derived from an EMBL/GenBank/DDBJ whole genome shotgun (WGS) entry which is preliminary data.</text>
</comment>
<reference evidence="4 5" key="1">
    <citation type="submission" date="2019-09" db="EMBL/GenBank/DDBJ databases">
        <title>Draft genome sequence of Psychrobacter nivimaris LAMA 639, in search for biotechnological relevant genes.</title>
        <authorList>
            <person name="Lima A.O.S."/>
            <person name="Staloch B.E.K."/>
            <person name="Freitas R.C."/>
            <person name="Niero H."/>
            <person name="Silva M.A.C."/>
        </authorList>
    </citation>
    <scope>NUCLEOTIDE SEQUENCE [LARGE SCALE GENOMIC DNA]</scope>
    <source>
        <strain evidence="4 5">LAMA 639</strain>
    </source>
</reference>
<dbReference type="GO" id="GO:0008168">
    <property type="term" value="F:methyltransferase activity"/>
    <property type="evidence" value="ECO:0007669"/>
    <property type="project" value="UniProtKB-KW"/>
</dbReference>
<gene>
    <name evidence="4" type="ORF">FQV37_2639</name>
</gene>
<keyword evidence="5" id="KW-1185">Reference proteome</keyword>
<keyword evidence="2" id="KW-0808">Transferase</keyword>
<dbReference type="PANTHER" id="PTHR43861:SF1">
    <property type="entry name" value="TRANS-ACONITATE 2-METHYLTRANSFERASE"/>
    <property type="match status" value="1"/>
</dbReference>
<sequence length="206" mass="24307">MINQSNTLDFYNSNANSFFEQTISVDMHRLYQPFIDNLPVRPVHQQNILDLGCGSGRDSIHFANLGFNVTAIDGSRELIERAKIHHNNMIYWQCLTFEQIPFQNWYKRFTSIWACASLLHVPSKELPELVDNLLTTLTDKGSFYASFKYGNSEYVDNGRFFCDMNEECWETLKQKINHKFKEETWLTIDQRTNRNKAWFNIMIKKV</sequence>
<dbReference type="SUPFAM" id="SSF53335">
    <property type="entry name" value="S-adenosyl-L-methionine-dependent methyltransferases"/>
    <property type="match status" value="1"/>
</dbReference>
<dbReference type="InterPro" id="IPR041698">
    <property type="entry name" value="Methyltransf_25"/>
</dbReference>
<evidence type="ECO:0000256" key="2">
    <source>
        <dbReference type="ARBA" id="ARBA00022679"/>
    </source>
</evidence>
<dbReference type="Pfam" id="PF13649">
    <property type="entry name" value="Methyltransf_25"/>
    <property type="match status" value="1"/>
</dbReference>
<evidence type="ECO:0000313" key="4">
    <source>
        <dbReference type="EMBL" id="KAF0569612.1"/>
    </source>
</evidence>
<evidence type="ECO:0000259" key="3">
    <source>
        <dbReference type="Pfam" id="PF13649"/>
    </source>
</evidence>
<keyword evidence="1" id="KW-0489">Methyltransferase</keyword>